<dbReference type="AlphaFoldDB" id="A0A951PJL2"/>
<dbReference type="InterPro" id="IPR006626">
    <property type="entry name" value="PbH1"/>
</dbReference>
<feature type="domain" description="SLH" evidence="2">
    <location>
        <begin position="629"/>
        <end position="693"/>
    </location>
</feature>
<reference evidence="3" key="2">
    <citation type="journal article" date="2022" name="Microbiol. Resour. Announc.">
        <title>Metagenome Sequencing to Explore Phylogenomics of Terrestrial Cyanobacteria.</title>
        <authorList>
            <person name="Ward R.D."/>
            <person name="Stajich J.E."/>
            <person name="Johansen J.R."/>
            <person name="Huntemann M."/>
            <person name="Clum A."/>
            <person name="Foster B."/>
            <person name="Foster B."/>
            <person name="Roux S."/>
            <person name="Palaniappan K."/>
            <person name="Varghese N."/>
            <person name="Mukherjee S."/>
            <person name="Reddy T.B.K."/>
            <person name="Daum C."/>
            <person name="Copeland A."/>
            <person name="Chen I.A."/>
            <person name="Ivanova N.N."/>
            <person name="Kyrpides N.C."/>
            <person name="Shapiro N."/>
            <person name="Eloe-Fadrosh E.A."/>
            <person name="Pietrasiak N."/>
        </authorList>
    </citation>
    <scope>NUCLEOTIDE SEQUENCE</scope>
    <source>
        <strain evidence="3">CPER-KK1</strain>
    </source>
</reference>
<dbReference type="Pfam" id="PF07602">
    <property type="entry name" value="DUF1565"/>
    <property type="match status" value="1"/>
</dbReference>
<evidence type="ECO:0000313" key="3">
    <source>
        <dbReference type="EMBL" id="MBW4544806.1"/>
    </source>
</evidence>
<name>A0A951PJL2_9CYAN</name>
<comment type="caution">
    <text evidence="3">The sequence shown here is derived from an EMBL/GenBank/DDBJ whole genome shotgun (WGS) entry which is preliminary data.</text>
</comment>
<dbReference type="SMART" id="SM00710">
    <property type="entry name" value="PbH1"/>
    <property type="match status" value="6"/>
</dbReference>
<evidence type="ECO:0000259" key="2">
    <source>
        <dbReference type="PROSITE" id="PS51272"/>
    </source>
</evidence>
<reference evidence="3" key="1">
    <citation type="submission" date="2021-05" db="EMBL/GenBank/DDBJ databases">
        <authorList>
            <person name="Pietrasiak N."/>
            <person name="Ward R."/>
            <person name="Stajich J.E."/>
            <person name="Kurbessoian T."/>
        </authorList>
    </citation>
    <scope>NUCLEOTIDE SEQUENCE</scope>
    <source>
        <strain evidence="3">CPER-KK1</strain>
    </source>
</reference>
<feature type="domain" description="SLH" evidence="2">
    <location>
        <begin position="429"/>
        <end position="493"/>
    </location>
</feature>
<evidence type="ECO:0000313" key="4">
    <source>
        <dbReference type="Proteomes" id="UP000753908"/>
    </source>
</evidence>
<sequence length="700" mass="74174">MAQTLFVNPSTGSDSAAGSQSAPFKTITKALSQAQSDTTIQLVAGNYNAASGETFPLNIPSNVKVVGNEGNKGNGLLIEGSGEYNSRTQAGQNVTILLANAAELRGVSVTNLAKRGTAVWVESTTPTVANCTFSNSKREGIFTTGDAKPTILNNVFIDNEGNGISITRNSQGEIRGNTCKQAGSGITIDGTSAPKVIDNKISENRYGIIISGEARPVLRNNLIEKNTEDGLSVTGKAVPDLGKSNDPGGNTLRDNTKFDVNNSTSTKLISIGNQLSVSKVKGAVEVDGTSVDNPDNGSPDDGDENPPTGFKDIQTHWAKPFIEGLLAKGLISGFSDGTFKPDAKMTRAQYAALVVKAFNPTAERAATTFTDVAADFWAKDVIQQAYRGQFLSGFPNNTFRPNDNVERVQVIVSLVSGLGLTSAPDANVLNAYDDSNAIPGYAKDEVATATKKGIVVNHPQLKQLNPTKDATRAEVAAMVYQSLVDAKQVSAINSPYIVSASTDGGTPPVGFKDIQGHWAANFITALVNQGLISGFSDGTFKPDAKMSRAEYAALIVKAFNPTAKREATKFADITDDFWAKDVIQQAYRGQFLSGFPNNTFRPKDEVQRVQVIVSLVSGLGLSAGDANALAAYDDRTSIPDYAKDEVATATKKQIVVNHPQLKQLNPTKDATRAEVAAMVYQALVDAKQVSAIDSPYIVSA</sequence>
<protein>
    <submittedName>
        <fullName evidence="3">S-layer homology domain-containing protein</fullName>
    </submittedName>
</protein>
<accession>A0A951PJL2</accession>
<feature type="domain" description="SLH" evidence="2">
    <location>
        <begin position="369"/>
        <end position="428"/>
    </location>
</feature>
<feature type="region of interest" description="Disordered" evidence="1">
    <location>
        <begin position="285"/>
        <end position="310"/>
    </location>
</feature>
<dbReference type="InterPro" id="IPR022441">
    <property type="entry name" value="Para_beta_helix_rpt-2"/>
</dbReference>
<dbReference type="InterPro" id="IPR012334">
    <property type="entry name" value="Pectin_lyas_fold"/>
</dbReference>
<gene>
    <name evidence="3" type="ORF">KME25_10245</name>
</gene>
<dbReference type="PANTHER" id="PTHR43308">
    <property type="entry name" value="OUTER MEMBRANE PROTEIN ALPHA-RELATED"/>
    <property type="match status" value="1"/>
</dbReference>
<dbReference type="NCBIfam" id="TIGR03804">
    <property type="entry name" value="para_beta_helix"/>
    <property type="match status" value="3"/>
</dbReference>
<dbReference type="Proteomes" id="UP000753908">
    <property type="component" value="Unassembled WGS sequence"/>
</dbReference>
<organism evidence="3 4">
    <name type="scientific">Symplocastrum torsivum CPER-KK1</name>
    <dbReference type="NCBI Taxonomy" id="450513"/>
    <lineage>
        <taxon>Bacteria</taxon>
        <taxon>Bacillati</taxon>
        <taxon>Cyanobacteriota</taxon>
        <taxon>Cyanophyceae</taxon>
        <taxon>Oscillatoriophycideae</taxon>
        <taxon>Oscillatoriales</taxon>
        <taxon>Microcoleaceae</taxon>
        <taxon>Symplocastrum</taxon>
    </lineage>
</organism>
<feature type="region of interest" description="Disordered" evidence="1">
    <location>
        <begin position="232"/>
        <end position="258"/>
    </location>
</feature>
<dbReference type="InterPro" id="IPR011459">
    <property type="entry name" value="DUF1565"/>
</dbReference>
<proteinExistence type="predicted"/>
<dbReference type="Pfam" id="PF00395">
    <property type="entry name" value="SLH"/>
    <property type="match status" value="6"/>
</dbReference>
<feature type="domain" description="SLH" evidence="2">
    <location>
        <begin position="305"/>
        <end position="368"/>
    </location>
</feature>
<dbReference type="EMBL" id="JAHHIF010000011">
    <property type="protein sequence ID" value="MBW4544806.1"/>
    <property type="molecule type" value="Genomic_DNA"/>
</dbReference>
<evidence type="ECO:0000256" key="1">
    <source>
        <dbReference type="SAM" id="MobiDB-lite"/>
    </source>
</evidence>
<dbReference type="PANTHER" id="PTHR43308:SF5">
    <property type="entry name" value="S-LAYER PROTEIN _ PEPTIDOGLYCAN ENDO-BETA-N-ACETYLGLUCOSAMINIDASE"/>
    <property type="match status" value="1"/>
</dbReference>
<feature type="domain" description="SLH" evidence="2">
    <location>
        <begin position="506"/>
        <end position="569"/>
    </location>
</feature>
<dbReference type="PROSITE" id="PS51272">
    <property type="entry name" value="SLH"/>
    <property type="match status" value="6"/>
</dbReference>
<dbReference type="SUPFAM" id="SSF51126">
    <property type="entry name" value="Pectin lyase-like"/>
    <property type="match status" value="1"/>
</dbReference>
<dbReference type="InterPro" id="IPR051465">
    <property type="entry name" value="Cell_Envelope_Struct_Comp"/>
</dbReference>
<dbReference type="InterPro" id="IPR001119">
    <property type="entry name" value="SLH_dom"/>
</dbReference>
<dbReference type="InterPro" id="IPR011050">
    <property type="entry name" value="Pectin_lyase_fold/virulence"/>
</dbReference>
<dbReference type="Gene3D" id="2.160.20.10">
    <property type="entry name" value="Single-stranded right-handed beta-helix, Pectin lyase-like"/>
    <property type="match status" value="1"/>
</dbReference>
<feature type="domain" description="SLH" evidence="2">
    <location>
        <begin position="570"/>
        <end position="628"/>
    </location>
</feature>